<name>A0A494ZU00_9BACI</name>
<dbReference type="Pfam" id="PF10776">
    <property type="entry name" value="DUF2600"/>
    <property type="match status" value="1"/>
</dbReference>
<dbReference type="EMBL" id="RBZP01000022">
    <property type="protein sequence ID" value="RKQ29701.1"/>
    <property type="molecule type" value="Genomic_DNA"/>
</dbReference>
<accession>A0A494ZU00</accession>
<dbReference type="Proteomes" id="UP000269301">
    <property type="component" value="Unassembled WGS sequence"/>
</dbReference>
<sequence length="359" mass="41807">MLSHVPTTSVTLMTAVYRKIFPAVKTELQKWESRAKQIPNNELRTQALASIASKRFHCQGGAVFALLAGERWKEAVRFIVAYQTISDYLDNLCDRSTSLDPNDFRLLHQSMEDALSPGNSVKDYYQLREDQEDGNYLIDLVETCQDVIRNTENKEHMRIHLINLEDMYANLQIHKHVILEERIPRLTKWYERNKVKVPTLTWYEFAAAAGSTLGIFCLLSYALSGRLDKKLAEAIYDSYFPYMQGLHILLDYFIDQQEDKEEGDLNFCDYYPSKEKMKERFTFFINQTDNRVRKLPDAKFHKMVHHGLVGLYLGDMKVKTLDSGHEIAKDLLKISGNRARFFNMNTKIYYKLSKNKNAV</sequence>
<organism evidence="1 2">
    <name type="scientific">Oceanobacillus halophilus</name>
    <dbReference type="NCBI Taxonomy" id="930130"/>
    <lineage>
        <taxon>Bacteria</taxon>
        <taxon>Bacillati</taxon>
        <taxon>Bacillota</taxon>
        <taxon>Bacilli</taxon>
        <taxon>Bacillales</taxon>
        <taxon>Bacillaceae</taxon>
        <taxon>Oceanobacillus</taxon>
    </lineage>
</organism>
<comment type="caution">
    <text evidence="1">The sequence shown here is derived from an EMBL/GenBank/DDBJ whole genome shotgun (WGS) entry which is preliminary data.</text>
</comment>
<dbReference type="AlphaFoldDB" id="A0A494ZU00"/>
<dbReference type="InterPro" id="IPR019712">
    <property type="entry name" value="YtpB-like"/>
</dbReference>
<keyword evidence="2" id="KW-1185">Reference proteome</keyword>
<protein>
    <submittedName>
        <fullName evidence="1">Tetraprenyl-beta-curcumene synthase family protein</fullName>
    </submittedName>
</protein>
<gene>
    <name evidence="1" type="ORF">D8M06_17340</name>
</gene>
<reference evidence="1 2" key="1">
    <citation type="journal article" date="2016" name="Int. J. Syst. Evol. Microbiol.">
        <title>Oceanobacillus halophilus sp. nov., a novel moderately halophilic bacterium from a hypersaline lake.</title>
        <authorList>
            <person name="Amoozegar M.A."/>
            <person name="Bagheri M."/>
            <person name="Makhdoumi A."/>
            <person name="Nikou M.M."/>
            <person name="Fazeli S.A.S."/>
            <person name="Schumann P."/>
            <person name="Sproer C."/>
            <person name="Sanchez-Porro C."/>
            <person name="Ventosa A."/>
        </authorList>
    </citation>
    <scope>NUCLEOTIDE SEQUENCE [LARGE SCALE GENOMIC DNA]</scope>
    <source>
        <strain evidence="1 2">DSM 23996</strain>
    </source>
</reference>
<proteinExistence type="predicted"/>
<evidence type="ECO:0000313" key="1">
    <source>
        <dbReference type="EMBL" id="RKQ29701.1"/>
    </source>
</evidence>
<evidence type="ECO:0000313" key="2">
    <source>
        <dbReference type="Proteomes" id="UP000269301"/>
    </source>
</evidence>